<dbReference type="KEGG" id="mflg:ABS361_13150"/>
<keyword evidence="1" id="KW-1133">Transmembrane helix</keyword>
<sequence length="48" mass="5127">MTTAERRTALFVGVPTAVVAFGTAGWLWLRYGHGVYLDMLLGAVAACL</sequence>
<proteinExistence type="predicted"/>
<evidence type="ECO:0000313" key="2">
    <source>
        <dbReference type="EMBL" id="XBY43050.1"/>
    </source>
</evidence>
<evidence type="ECO:0000256" key="1">
    <source>
        <dbReference type="SAM" id="Phobius"/>
    </source>
</evidence>
<keyword evidence="1" id="KW-0812">Transmembrane</keyword>
<protein>
    <submittedName>
        <fullName evidence="2">Uncharacterized protein</fullName>
    </submittedName>
</protein>
<gene>
    <name evidence="2" type="ORF">ABS361_13150</name>
</gene>
<feature type="transmembrane region" description="Helical" evidence="1">
    <location>
        <begin position="9"/>
        <end position="29"/>
    </location>
</feature>
<reference evidence="2" key="1">
    <citation type="submission" date="2024-06" db="EMBL/GenBank/DDBJ databases">
        <title>Methylostella associata gen. nov., sp. nov., a novel Ancalomicrobiaceae-affiliated facultatively methylotrophic bacteria that feed on methanotrophs of the genus Methylococcus.</title>
        <authorList>
            <person name="Saltykova V."/>
            <person name="Danilova O.V."/>
            <person name="Oshkin I.Y."/>
            <person name="Belova S.E."/>
            <person name="Pimenov N.V."/>
            <person name="Dedysh S.N."/>
        </authorList>
    </citation>
    <scope>NUCLEOTIDE SEQUENCE</scope>
    <source>
        <strain evidence="2">S20</strain>
    </source>
</reference>
<dbReference type="AlphaFoldDB" id="A0AAU7X5K0"/>
<accession>A0AAU7X5K0</accession>
<dbReference type="RefSeq" id="WP_407048152.1">
    <property type="nucleotide sequence ID" value="NZ_CP158568.1"/>
</dbReference>
<keyword evidence="1" id="KW-0472">Membrane</keyword>
<organism evidence="2">
    <name type="scientific">Methyloraptor flagellatus</name>
    <dbReference type="NCBI Taxonomy" id="3162530"/>
    <lineage>
        <taxon>Bacteria</taxon>
        <taxon>Pseudomonadati</taxon>
        <taxon>Pseudomonadota</taxon>
        <taxon>Alphaproteobacteria</taxon>
        <taxon>Hyphomicrobiales</taxon>
        <taxon>Ancalomicrobiaceae</taxon>
        <taxon>Methyloraptor</taxon>
    </lineage>
</organism>
<name>A0AAU7X5K0_9HYPH</name>
<dbReference type="EMBL" id="CP158568">
    <property type="protein sequence ID" value="XBY43050.1"/>
    <property type="molecule type" value="Genomic_DNA"/>
</dbReference>